<evidence type="ECO:0000313" key="2">
    <source>
        <dbReference type="Proteomes" id="UP001353858"/>
    </source>
</evidence>
<proteinExistence type="predicted"/>
<keyword evidence="2" id="KW-1185">Reference proteome</keyword>
<protein>
    <recommendedName>
        <fullName evidence="3">Transposase domain-containing protein</fullName>
    </recommendedName>
</protein>
<dbReference type="EMBL" id="JARPUR010000003">
    <property type="protein sequence ID" value="KAK4880526.1"/>
    <property type="molecule type" value="Genomic_DNA"/>
</dbReference>
<organism evidence="1 2">
    <name type="scientific">Aquatica leii</name>
    <dbReference type="NCBI Taxonomy" id="1421715"/>
    <lineage>
        <taxon>Eukaryota</taxon>
        <taxon>Metazoa</taxon>
        <taxon>Ecdysozoa</taxon>
        <taxon>Arthropoda</taxon>
        <taxon>Hexapoda</taxon>
        <taxon>Insecta</taxon>
        <taxon>Pterygota</taxon>
        <taxon>Neoptera</taxon>
        <taxon>Endopterygota</taxon>
        <taxon>Coleoptera</taxon>
        <taxon>Polyphaga</taxon>
        <taxon>Elateriformia</taxon>
        <taxon>Elateroidea</taxon>
        <taxon>Lampyridae</taxon>
        <taxon>Luciolinae</taxon>
        <taxon>Aquatica</taxon>
    </lineage>
</organism>
<name>A0AAN7PDL9_9COLE</name>
<dbReference type="Proteomes" id="UP001353858">
    <property type="component" value="Unassembled WGS sequence"/>
</dbReference>
<dbReference type="PANTHER" id="PTHR33053">
    <property type="entry name" value="PROTEIN, PUTATIVE-RELATED"/>
    <property type="match status" value="1"/>
</dbReference>
<gene>
    <name evidence="1" type="ORF">RN001_008672</name>
</gene>
<evidence type="ECO:0008006" key="3">
    <source>
        <dbReference type="Google" id="ProtNLM"/>
    </source>
</evidence>
<sequence>MPKLKSTRQLNRQLCVETRASNLLLNDAVKESSYNINYDGKFLHCNKSQRFHVQSHIKINCGEDNSNNVRNVLPVVEPIDRNTFANSYVLDNISVDYSENSDNCSNNGVTNNNPVHLKLSNWALTDNISHSSFYRLLNILRTEKDPSQFKTLPKDPRTLLHTPTNVKPRNLDPGVFYYFGIEKSLNTMFQQNNYNITENDVFELAVNIDGLPLSNSSASNLWPILAQVKSLQPIENIVFMVAVFHGKEKPTNVNEYLTDFVNEIIILSNQGICIREKYYKFKLSMLICDAPAKSYVLCIKNHTGYSSCTKCTAEGDFINNVLCFSDIENLKSRSDCDFRRQSDEAHHIGTTILTKIPNFNMVSDVPIDYMHLLCLGVMKRLLVNKRYGWVFGKQPYKLPYRDVQLVSNTLVQLNKFVPSEFCNRRTRPIEECKRYKATEFRLLLLYTGPLVFKKYLKPRYYHNFLILHVASLIMCSENFHKSADMLTYAKQLMIYFVKKISEDYGYDFISYNVHNLLHLADDVVRFGNLHRFSSFPFENYMQLLKKLVRKSEKPLQQIINRVFEFSYIQQTPKHISHIASNEHYEGNLPENCRPPQYKTVKTIKYTLKTNLKDCYVQLFNDDIVKINNFAYCGDELNIIGKTFLEKSNFFTIPCNSSLLGIFCLDLEKLSHVGNWKLTDIKHKLIFVPFENNLAVVYPLLH</sequence>
<evidence type="ECO:0000313" key="1">
    <source>
        <dbReference type="EMBL" id="KAK4880526.1"/>
    </source>
</evidence>
<comment type="caution">
    <text evidence="1">The sequence shown here is derived from an EMBL/GenBank/DDBJ whole genome shotgun (WGS) entry which is preliminary data.</text>
</comment>
<dbReference type="AlphaFoldDB" id="A0AAN7PDL9"/>
<accession>A0AAN7PDL9</accession>
<reference evidence="2" key="1">
    <citation type="submission" date="2023-01" db="EMBL/GenBank/DDBJ databases">
        <title>Key to firefly adult light organ development and bioluminescence: homeobox transcription factors regulate luciferase expression and transportation to peroxisome.</title>
        <authorList>
            <person name="Fu X."/>
        </authorList>
    </citation>
    <scope>NUCLEOTIDE SEQUENCE [LARGE SCALE GENOMIC DNA]</scope>
</reference>
<dbReference type="PANTHER" id="PTHR33053:SF9">
    <property type="entry name" value="AGAP000105-PA"/>
    <property type="match status" value="1"/>
</dbReference>